<feature type="binding site" evidence="4">
    <location>
        <position position="24"/>
    </location>
    <ligand>
        <name>S-adenosyl-L-methionine</name>
        <dbReference type="ChEBI" id="CHEBI:59789"/>
    </ligand>
</feature>
<proteinExistence type="inferred from homology"/>
<feature type="binding site" evidence="4">
    <location>
        <position position="119"/>
    </location>
    <ligand>
        <name>S-adenosyl-L-methionine</name>
        <dbReference type="ChEBI" id="CHEBI:59789"/>
    </ligand>
</feature>
<dbReference type="GO" id="GO:0000287">
    <property type="term" value="F:magnesium ion binding"/>
    <property type="evidence" value="ECO:0007669"/>
    <property type="project" value="UniProtKB-UniRule"/>
</dbReference>
<dbReference type="GO" id="GO:0008757">
    <property type="term" value="F:S-adenosylmethionine-dependent methyltransferase activity"/>
    <property type="evidence" value="ECO:0007669"/>
    <property type="project" value="TreeGrafter"/>
</dbReference>
<comment type="caution">
    <text evidence="5">The sequence shown here is derived from an EMBL/GenBank/DDBJ whole genome shotgun (WGS) entry which is preliminary data.</text>
</comment>
<keyword evidence="6" id="KW-1185">Reference proteome</keyword>
<dbReference type="PANTHER" id="PTHR10509:SF14">
    <property type="entry name" value="CAFFEOYL-COA O-METHYLTRANSFERASE 3-RELATED"/>
    <property type="match status" value="1"/>
</dbReference>
<keyword evidence="4" id="KW-0819">tRNA processing</keyword>
<evidence type="ECO:0000313" key="5">
    <source>
        <dbReference type="EMBL" id="MTH52520.1"/>
    </source>
</evidence>
<dbReference type="EMBL" id="WMIB01000001">
    <property type="protein sequence ID" value="MTH52520.1"/>
    <property type="molecule type" value="Genomic_DNA"/>
</dbReference>
<organism evidence="5 6">
    <name type="scientific">Metabacillus mangrovi</name>
    <dbReference type="NCBI Taxonomy" id="1491830"/>
    <lineage>
        <taxon>Bacteria</taxon>
        <taxon>Bacillati</taxon>
        <taxon>Bacillota</taxon>
        <taxon>Bacilli</taxon>
        <taxon>Bacillales</taxon>
        <taxon>Bacillaceae</taxon>
        <taxon>Metabacillus</taxon>
    </lineage>
</organism>
<comment type="similarity">
    <text evidence="4">Belongs to the class I-like SAM-binding methyltransferase superfamily. Cation-dependent O-methyltransferase family.</text>
</comment>
<dbReference type="PANTHER" id="PTHR10509">
    <property type="entry name" value="O-METHYLTRANSFERASE-RELATED"/>
    <property type="match status" value="1"/>
</dbReference>
<dbReference type="CDD" id="cd02440">
    <property type="entry name" value="AdoMet_MTases"/>
    <property type="match status" value="1"/>
</dbReference>
<dbReference type="PROSITE" id="PS51682">
    <property type="entry name" value="SAM_OMT_I"/>
    <property type="match status" value="1"/>
</dbReference>
<keyword evidence="4" id="KW-0460">Magnesium</keyword>
<keyword evidence="4" id="KW-0479">Metal-binding</keyword>
<dbReference type="Pfam" id="PF01596">
    <property type="entry name" value="Methyltransf_3"/>
    <property type="match status" value="1"/>
</dbReference>
<evidence type="ECO:0000256" key="4">
    <source>
        <dbReference type="HAMAP-Rule" id="MF_02217"/>
    </source>
</evidence>
<name>A0A7X2S2W0_9BACI</name>
<comment type="subunit">
    <text evidence="4">Homodimer.</text>
</comment>
<dbReference type="InterPro" id="IPR050362">
    <property type="entry name" value="Cation-dep_OMT"/>
</dbReference>
<dbReference type="OrthoDB" id="9799672at2"/>
<dbReference type="HAMAP" id="MF_02217">
    <property type="entry name" value="TrmR_methyltr"/>
    <property type="match status" value="1"/>
</dbReference>
<comment type="function">
    <text evidence="4">Catalyzes the methylation of 5-hydroxyuridine (ho5U) to form 5-methoxyuridine (mo5U) at position 34 in tRNAs.</text>
</comment>
<dbReference type="Proteomes" id="UP000434639">
    <property type="component" value="Unassembled WGS sequence"/>
</dbReference>
<dbReference type="InterPro" id="IPR043675">
    <property type="entry name" value="TrmR_methyltr"/>
</dbReference>
<dbReference type="SUPFAM" id="SSF53335">
    <property type="entry name" value="S-adenosyl-L-methionine-dependent methyltransferases"/>
    <property type="match status" value="1"/>
</dbReference>
<keyword evidence="2 4" id="KW-0808">Transferase</keyword>
<gene>
    <name evidence="4" type="primary">trmR</name>
    <name evidence="5" type="ORF">GKZ89_03800</name>
</gene>
<feature type="binding site" evidence="4">
    <location>
        <position position="71"/>
    </location>
    <ligand>
        <name>S-adenosyl-L-methionine</name>
        <dbReference type="ChEBI" id="CHEBI:59789"/>
    </ligand>
</feature>
<dbReference type="AlphaFoldDB" id="A0A7X2S2W0"/>
<keyword evidence="1 4" id="KW-0489">Methyltransferase</keyword>
<dbReference type="InterPro" id="IPR029063">
    <property type="entry name" value="SAM-dependent_MTases_sf"/>
</dbReference>
<dbReference type="InterPro" id="IPR002935">
    <property type="entry name" value="SAM_O-MeTrfase"/>
</dbReference>
<feature type="binding site" evidence="4">
    <location>
        <begin position="99"/>
        <end position="100"/>
    </location>
    <ligand>
        <name>S-adenosyl-L-methionine</name>
        <dbReference type="ChEBI" id="CHEBI:59789"/>
    </ligand>
</feature>
<accession>A0A7X2S2W0</accession>
<feature type="binding site" evidence="4">
    <location>
        <position position="119"/>
    </location>
    <ligand>
        <name>Mg(2+)</name>
        <dbReference type="ChEBI" id="CHEBI:18420"/>
    </ligand>
</feature>
<feature type="binding site" evidence="4">
    <location>
        <position position="145"/>
    </location>
    <ligand>
        <name>Mg(2+)</name>
        <dbReference type="ChEBI" id="CHEBI:18420"/>
    </ligand>
</feature>
<dbReference type="RefSeq" id="WP_155111114.1">
    <property type="nucleotide sequence ID" value="NZ_WMIB01000001.1"/>
</dbReference>
<evidence type="ECO:0000256" key="2">
    <source>
        <dbReference type="ARBA" id="ARBA00022679"/>
    </source>
</evidence>
<dbReference type="Gene3D" id="3.40.50.150">
    <property type="entry name" value="Vaccinia Virus protein VP39"/>
    <property type="match status" value="1"/>
</dbReference>
<sequence length="203" mass="22679">MIPGRSASIEEMETYAREHGVPIMEPAGMEVLLQFLRIHAPKRILEIGAAIGYSAIRMAEAVPQAAVVTIERDQDRYSEAVKRIEHHGLSGRISVHFGDALELADAVSKEGPYDALFIDAAKGQYQRFFELYEPMLSEDGIIITDNILFKGLVAEEQENIESKRIRTLVRKIAGYNSWLMEHEGYDTCMIPAGDGIAVSKKKK</sequence>
<comment type="catalytic activity">
    <reaction evidence="4">
        <text>5-hydroxyuridine(34) in tRNA + S-adenosyl-L-methionine = 5-methoxyuridine(34) in tRNA + S-adenosyl-L-homocysteine + H(+)</text>
        <dbReference type="Rhea" id="RHEA:60524"/>
        <dbReference type="Rhea" id="RHEA-COMP:13381"/>
        <dbReference type="Rhea" id="RHEA-COMP:15591"/>
        <dbReference type="ChEBI" id="CHEBI:15378"/>
        <dbReference type="ChEBI" id="CHEBI:57856"/>
        <dbReference type="ChEBI" id="CHEBI:59789"/>
        <dbReference type="ChEBI" id="CHEBI:136877"/>
        <dbReference type="ChEBI" id="CHEBI:143860"/>
    </reaction>
</comment>
<dbReference type="GO" id="GO:0016300">
    <property type="term" value="F:tRNA (uridine) methyltransferase activity"/>
    <property type="evidence" value="ECO:0007669"/>
    <property type="project" value="UniProtKB-UniRule"/>
</dbReference>
<dbReference type="EC" id="2.1.1.-" evidence="4"/>
<reference evidence="5 6" key="1">
    <citation type="journal article" date="2017" name="Int. J. Syst. Evol. Microbiol.">
        <title>Bacillus mangrovi sp. nov., isolated from a sediment sample from a mangrove forest.</title>
        <authorList>
            <person name="Gupta V."/>
            <person name="Singh P.K."/>
            <person name="Korpole S."/>
            <person name="Tanuku N.R.S."/>
            <person name="Pinnaka A.K."/>
        </authorList>
    </citation>
    <scope>NUCLEOTIDE SEQUENCE [LARGE SCALE GENOMIC DNA]</scope>
    <source>
        <strain evidence="5 6">KCTC 33872</strain>
    </source>
</reference>
<feature type="binding site" evidence="4">
    <location>
        <position position="146"/>
    </location>
    <ligand>
        <name>Mg(2+)</name>
        <dbReference type="ChEBI" id="CHEBI:18420"/>
    </ligand>
</feature>
<feature type="binding site" evidence="4">
    <location>
        <position position="54"/>
    </location>
    <ligand>
        <name>S-adenosyl-L-methionine</name>
        <dbReference type="ChEBI" id="CHEBI:59789"/>
    </ligand>
</feature>
<evidence type="ECO:0000256" key="1">
    <source>
        <dbReference type="ARBA" id="ARBA00022603"/>
    </source>
</evidence>
<dbReference type="GO" id="GO:0030488">
    <property type="term" value="P:tRNA methylation"/>
    <property type="evidence" value="ECO:0007669"/>
    <property type="project" value="UniProtKB-UniRule"/>
</dbReference>
<evidence type="ECO:0000256" key="3">
    <source>
        <dbReference type="ARBA" id="ARBA00022691"/>
    </source>
</evidence>
<evidence type="ECO:0000313" key="6">
    <source>
        <dbReference type="Proteomes" id="UP000434639"/>
    </source>
</evidence>
<dbReference type="GO" id="GO:0008171">
    <property type="term" value="F:O-methyltransferase activity"/>
    <property type="evidence" value="ECO:0007669"/>
    <property type="project" value="InterPro"/>
</dbReference>
<protein>
    <recommendedName>
        <fullName evidence="4">tRNA 5-hydroxyuridine methyltransferase</fullName>
        <ecNumber evidence="4">2.1.1.-</ecNumber>
    </recommendedName>
    <alternativeName>
        <fullName evidence="4">ho5U methyltransferase</fullName>
    </alternativeName>
</protein>
<keyword evidence="3 4" id="KW-0949">S-adenosyl-L-methionine</keyword>